<organism evidence="3">
    <name type="scientific">marine sediment metagenome</name>
    <dbReference type="NCBI Taxonomy" id="412755"/>
    <lineage>
        <taxon>unclassified sequences</taxon>
        <taxon>metagenomes</taxon>
        <taxon>ecological metagenomes</taxon>
    </lineage>
</organism>
<name>X1KC06_9ZZZZ</name>
<dbReference type="EMBL" id="BARU01039300">
    <property type="protein sequence ID" value="GAH79598.1"/>
    <property type="molecule type" value="Genomic_DNA"/>
</dbReference>
<dbReference type="PROSITE" id="PS50151">
    <property type="entry name" value="UVR"/>
    <property type="match status" value="1"/>
</dbReference>
<evidence type="ECO:0000256" key="1">
    <source>
        <dbReference type="SAM" id="MobiDB-lite"/>
    </source>
</evidence>
<dbReference type="InterPro" id="IPR001943">
    <property type="entry name" value="UVR_dom"/>
</dbReference>
<dbReference type="InterPro" id="IPR036876">
    <property type="entry name" value="UVR_dom_sf"/>
</dbReference>
<feature type="non-terminal residue" evidence="3">
    <location>
        <position position="1"/>
    </location>
</feature>
<feature type="region of interest" description="Disordered" evidence="1">
    <location>
        <begin position="74"/>
        <end position="98"/>
    </location>
</feature>
<gene>
    <name evidence="3" type="ORF">S03H2_60934</name>
</gene>
<accession>X1KC06</accession>
<feature type="domain" description="UVR" evidence="2">
    <location>
        <begin position="29"/>
        <end position="64"/>
    </location>
</feature>
<evidence type="ECO:0000259" key="2">
    <source>
        <dbReference type="PROSITE" id="PS50151"/>
    </source>
</evidence>
<evidence type="ECO:0000313" key="3">
    <source>
        <dbReference type="EMBL" id="GAH79598.1"/>
    </source>
</evidence>
<comment type="caution">
    <text evidence="3">The sequence shown here is derived from an EMBL/GenBank/DDBJ whole genome shotgun (WGS) entry which is preliminary data.</text>
</comment>
<proteinExistence type="predicted"/>
<dbReference type="Pfam" id="PF02151">
    <property type="entry name" value="UVR"/>
    <property type="match status" value="1"/>
</dbReference>
<dbReference type="SUPFAM" id="SSF46600">
    <property type="entry name" value="C-terminal UvrC-binding domain of UvrB"/>
    <property type="match status" value="1"/>
</dbReference>
<dbReference type="Gene3D" id="4.10.860.10">
    <property type="entry name" value="UVR domain"/>
    <property type="match status" value="1"/>
</dbReference>
<feature type="compositionally biased region" description="Basic residues" evidence="1">
    <location>
        <begin position="75"/>
        <end position="98"/>
    </location>
</feature>
<dbReference type="AlphaFoldDB" id="X1KC06"/>
<reference evidence="3" key="1">
    <citation type="journal article" date="2014" name="Front. Microbiol.">
        <title>High frequency of phylogenetically diverse reductive dehalogenase-homologous genes in deep subseafloor sedimentary metagenomes.</title>
        <authorList>
            <person name="Kawai M."/>
            <person name="Futagami T."/>
            <person name="Toyoda A."/>
            <person name="Takaki Y."/>
            <person name="Nishi S."/>
            <person name="Hori S."/>
            <person name="Arai W."/>
            <person name="Tsubouchi T."/>
            <person name="Morono Y."/>
            <person name="Uchiyama I."/>
            <person name="Ito T."/>
            <person name="Fujiyama A."/>
            <person name="Inagaki F."/>
            <person name="Takami H."/>
        </authorList>
    </citation>
    <scope>NUCLEOTIDE SEQUENCE</scope>
    <source>
        <strain evidence="3">Expedition CK06-06</strain>
    </source>
</reference>
<sequence length="98" mass="11356">VRKSLTEQIKARQTARQAVRFNSGEYEKVELASQIEKEMLEAAQSLDFERAAFLRDQLRELKDLPEFVLIESSKKKAKKLATKTRSHKKNKSSKNKYG</sequence>
<protein>
    <recommendedName>
        <fullName evidence="2">UVR domain-containing protein</fullName>
    </recommendedName>
</protein>